<dbReference type="SMART" id="SM00790">
    <property type="entry name" value="AFOR_N"/>
    <property type="match status" value="1"/>
</dbReference>
<dbReference type="GO" id="GO:0046872">
    <property type="term" value="F:metal ion binding"/>
    <property type="evidence" value="ECO:0007669"/>
    <property type="project" value="UniProtKB-KW"/>
</dbReference>
<dbReference type="InterPro" id="IPR013983">
    <property type="entry name" value="Ald_Fedxn_OxRdtase_N"/>
</dbReference>
<dbReference type="Pfam" id="PF01314">
    <property type="entry name" value="AFOR_C"/>
    <property type="match status" value="1"/>
</dbReference>
<dbReference type="EMBL" id="FZOJ01000040">
    <property type="protein sequence ID" value="SNT10056.1"/>
    <property type="molecule type" value="Genomic_DNA"/>
</dbReference>
<dbReference type="SUPFAM" id="SSF56228">
    <property type="entry name" value="Aldehyde ferredoxin oxidoreductase, N-terminal domain"/>
    <property type="match status" value="1"/>
</dbReference>
<evidence type="ECO:0000256" key="5">
    <source>
        <dbReference type="ARBA" id="ARBA00023002"/>
    </source>
</evidence>
<dbReference type="AlphaFoldDB" id="A0A239JVU5"/>
<evidence type="ECO:0000256" key="8">
    <source>
        <dbReference type="ARBA" id="ARBA00049934"/>
    </source>
</evidence>
<proteinExistence type="inferred from homology"/>
<feature type="domain" description="Aldehyde ferredoxin oxidoreductase N-terminal" evidence="9">
    <location>
        <begin position="1"/>
        <end position="208"/>
    </location>
</feature>
<evidence type="ECO:0000259" key="9">
    <source>
        <dbReference type="SMART" id="SM00790"/>
    </source>
</evidence>
<dbReference type="InterPro" id="IPR036503">
    <property type="entry name" value="Ald_Fedxn_OxRdtase_N_sf"/>
</dbReference>
<name>A0A239JVU5_9FIRM</name>
<dbReference type="Gene3D" id="3.60.9.10">
    <property type="entry name" value="Aldehyde ferredoxin oxidoreductase, N-terminal domain"/>
    <property type="match status" value="1"/>
</dbReference>
<keyword evidence="7" id="KW-0411">Iron-sulfur</keyword>
<dbReference type="InterPro" id="IPR036021">
    <property type="entry name" value="Tungsten_al_ferr_oxy-like_C"/>
</dbReference>
<comment type="cofactor">
    <cofactor evidence="1">
        <name>[4Fe-4S] cluster</name>
        <dbReference type="ChEBI" id="CHEBI:49883"/>
    </cofactor>
</comment>
<evidence type="ECO:0000256" key="4">
    <source>
        <dbReference type="ARBA" id="ARBA00022723"/>
    </source>
</evidence>
<dbReference type="OrthoDB" id="9763894at2"/>
<keyword evidence="11" id="KW-1185">Reference proteome</keyword>
<sequence>MNKFIRVDMTTLKVTTEKVPEKYVGLGGRALTSNFVNDEVKPTCHALGKNNKLIFAPGLLSGTTAPNSGRISVGAKSPLTGTIKESNAGGSFSQKMAKMGIKALVVEGIPADDKFYVIKIDGKRVTIDEAPAEILGGCGNYKAIEVLSGKYGEKVGIALAGPAGEYRLPSANISFKDPEGNIRSAGRGGLGAVMGSKKIKAIVIDDTGAGAVPIAEPEKFRAASKVFAKVILDHPVAGQGLAAFGTNVLVNIMNEAGGLPSKNFTTGRIDWNDNISGETVNATIKERGGDGKVSHGCHAGCVIRCSQWYPDKQGKYITSGFEYETIWGLGADAGIKDLDEIAYIDREMDDIGVDSIETAVAVAAAMEGGLLPWGDGKAVLDAVKQIAVPTPLGRLLGSGTEAIGKACGLFRVPVVKGQSIPAYDPRNVKGIGLTYATTPMGADHTAGYCIANNILSLGGFIDPLKKEGQVDISRFLQIGTASIDSTGCCLFIWFALADSPEGIQALVDMINAQYGLSLSVEEAVVELGKSVLKVERAFNKAAGFTNAHDRLPEFFEYEPCAPHNLVWDFTPEEIDEVYNFEGEEALNS</sequence>
<keyword evidence="3" id="KW-0004">4Fe-4S</keyword>
<comment type="cofactor">
    <cofactor evidence="8">
        <name>tungstopterin</name>
        <dbReference type="ChEBI" id="CHEBI:30402"/>
    </cofactor>
</comment>
<dbReference type="GO" id="GO:0009055">
    <property type="term" value="F:electron transfer activity"/>
    <property type="evidence" value="ECO:0007669"/>
    <property type="project" value="InterPro"/>
</dbReference>
<dbReference type="Proteomes" id="UP000198304">
    <property type="component" value="Unassembled WGS sequence"/>
</dbReference>
<comment type="similarity">
    <text evidence="2">Belongs to the AOR/FOR family.</text>
</comment>
<evidence type="ECO:0000256" key="6">
    <source>
        <dbReference type="ARBA" id="ARBA00023004"/>
    </source>
</evidence>
<dbReference type="RefSeq" id="WP_089285148.1">
    <property type="nucleotide sequence ID" value="NZ_FZOJ01000040.1"/>
</dbReference>
<dbReference type="PANTHER" id="PTHR30038">
    <property type="entry name" value="ALDEHYDE FERREDOXIN OXIDOREDUCTASE"/>
    <property type="match status" value="1"/>
</dbReference>
<dbReference type="GO" id="GO:0051539">
    <property type="term" value="F:4 iron, 4 sulfur cluster binding"/>
    <property type="evidence" value="ECO:0007669"/>
    <property type="project" value="UniProtKB-KW"/>
</dbReference>
<dbReference type="Gene3D" id="1.10.569.10">
    <property type="entry name" value="Aldehyde Ferredoxin Oxidoreductase Protein, subunit A, domain 2"/>
    <property type="match status" value="1"/>
</dbReference>
<dbReference type="SUPFAM" id="SSF48310">
    <property type="entry name" value="Aldehyde ferredoxin oxidoreductase, C-terminal domains"/>
    <property type="match status" value="1"/>
</dbReference>
<dbReference type="InterPro" id="IPR013984">
    <property type="entry name" value="Ald_Fedxn_OxRdtase_dom2"/>
</dbReference>
<keyword evidence="4" id="KW-0479">Metal-binding</keyword>
<gene>
    <name evidence="10" type="ORF">SAMN05446037_10404</name>
</gene>
<organism evidence="10 11">
    <name type="scientific">Anaerovirgula multivorans</name>
    <dbReference type="NCBI Taxonomy" id="312168"/>
    <lineage>
        <taxon>Bacteria</taxon>
        <taxon>Bacillati</taxon>
        <taxon>Bacillota</taxon>
        <taxon>Clostridia</taxon>
        <taxon>Peptostreptococcales</taxon>
        <taxon>Natronincolaceae</taxon>
        <taxon>Anaerovirgula</taxon>
    </lineage>
</organism>
<evidence type="ECO:0000256" key="3">
    <source>
        <dbReference type="ARBA" id="ARBA00022485"/>
    </source>
</evidence>
<evidence type="ECO:0000313" key="11">
    <source>
        <dbReference type="Proteomes" id="UP000198304"/>
    </source>
</evidence>
<keyword evidence="6" id="KW-0408">Iron</keyword>
<dbReference type="PANTHER" id="PTHR30038:SF0">
    <property type="entry name" value="TUNGSTEN-CONTAINING ALDEHYDE FERREDOXIN OXIDOREDUCTASE"/>
    <property type="match status" value="1"/>
</dbReference>
<evidence type="ECO:0000256" key="7">
    <source>
        <dbReference type="ARBA" id="ARBA00023014"/>
    </source>
</evidence>
<accession>A0A239JVU5</accession>
<dbReference type="InterPro" id="IPR051919">
    <property type="entry name" value="W-dependent_AOR"/>
</dbReference>
<dbReference type="InterPro" id="IPR001203">
    <property type="entry name" value="OxRdtase_Ald_Fedxn_C"/>
</dbReference>
<protein>
    <submittedName>
        <fullName evidence="10">Aldehyde:ferredoxin oxidoreductase</fullName>
    </submittedName>
</protein>
<dbReference type="Gene3D" id="1.10.599.10">
    <property type="entry name" value="Aldehyde Ferredoxin Oxidoreductase Protein, subunit A, domain 3"/>
    <property type="match status" value="1"/>
</dbReference>
<reference evidence="10 11" key="1">
    <citation type="submission" date="2017-06" db="EMBL/GenBank/DDBJ databases">
        <authorList>
            <person name="Kim H.J."/>
            <person name="Triplett B.A."/>
        </authorList>
    </citation>
    <scope>NUCLEOTIDE SEQUENCE [LARGE SCALE GENOMIC DNA]</scope>
    <source>
        <strain evidence="10 11">SCA</strain>
    </source>
</reference>
<evidence type="ECO:0000313" key="10">
    <source>
        <dbReference type="EMBL" id="SNT10056.1"/>
    </source>
</evidence>
<evidence type="ECO:0000256" key="2">
    <source>
        <dbReference type="ARBA" id="ARBA00011032"/>
    </source>
</evidence>
<evidence type="ECO:0000256" key="1">
    <source>
        <dbReference type="ARBA" id="ARBA00001966"/>
    </source>
</evidence>
<dbReference type="Pfam" id="PF02730">
    <property type="entry name" value="AFOR_N"/>
    <property type="match status" value="1"/>
</dbReference>
<dbReference type="InterPro" id="IPR013985">
    <property type="entry name" value="Ald_Fedxn_OxRdtase_dom3"/>
</dbReference>
<dbReference type="GO" id="GO:0016625">
    <property type="term" value="F:oxidoreductase activity, acting on the aldehyde or oxo group of donors, iron-sulfur protein as acceptor"/>
    <property type="evidence" value="ECO:0007669"/>
    <property type="project" value="InterPro"/>
</dbReference>
<keyword evidence="5" id="KW-0560">Oxidoreductase</keyword>